<dbReference type="SUPFAM" id="SSF54001">
    <property type="entry name" value="Cysteine proteinases"/>
    <property type="match status" value="1"/>
</dbReference>
<dbReference type="Gene3D" id="3.90.70.10">
    <property type="entry name" value="Cysteine proteinases"/>
    <property type="match status" value="1"/>
</dbReference>
<dbReference type="PRINTS" id="PR00704">
    <property type="entry name" value="CALPAIN"/>
</dbReference>
<dbReference type="SUPFAM" id="SSF49758">
    <property type="entry name" value="Calpain large subunit, middle domain (domain III)"/>
    <property type="match status" value="1"/>
</dbReference>
<dbReference type="GO" id="GO:0006508">
    <property type="term" value="P:proteolysis"/>
    <property type="evidence" value="ECO:0007669"/>
    <property type="project" value="UniProtKB-KW"/>
</dbReference>
<evidence type="ECO:0000256" key="5">
    <source>
        <dbReference type="PIRSR" id="PIRSR622684-1"/>
    </source>
</evidence>
<keyword evidence="4 6" id="KW-0788">Thiol protease</keyword>
<keyword evidence="3 6" id="KW-0378">Hydrolase</keyword>
<evidence type="ECO:0000256" key="2">
    <source>
        <dbReference type="ARBA" id="ARBA00022670"/>
    </source>
</evidence>
<comment type="caution">
    <text evidence="8">The sequence shown here is derived from an EMBL/GenBank/DDBJ whole genome shotgun (WGS) entry which is preliminary data.</text>
</comment>
<organism evidence="8 9">
    <name type="scientific">Adineta ricciae</name>
    <name type="common">Rotifer</name>
    <dbReference type="NCBI Taxonomy" id="249248"/>
    <lineage>
        <taxon>Eukaryota</taxon>
        <taxon>Metazoa</taxon>
        <taxon>Spiralia</taxon>
        <taxon>Gnathifera</taxon>
        <taxon>Rotifera</taxon>
        <taxon>Eurotatoria</taxon>
        <taxon>Bdelloidea</taxon>
        <taxon>Adinetida</taxon>
        <taxon>Adinetidae</taxon>
        <taxon>Adineta</taxon>
    </lineage>
</organism>
<dbReference type="AlphaFoldDB" id="A0A814HBW2"/>
<dbReference type="FunFam" id="3.90.70.10:FF:000114">
    <property type="entry name" value="Calpain a"/>
    <property type="match status" value="1"/>
</dbReference>
<feature type="domain" description="Calpain catalytic" evidence="7">
    <location>
        <begin position="26"/>
        <end position="343"/>
    </location>
</feature>
<dbReference type="InterPro" id="IPR036213">
    <property type="entry name" value="Calpain_III_sf"/>
</dbReference>
<keyword evidence="2 6" id="KW-0645">Protease</keyword>
<name>A0A814HBW2_ADIRI</name>
<dbReference type="PROSITE" id="PS00139">
    <property type="entry name" value="THIOL_PROTEASE_CYS"/>
    <property type="match status" value="1"/>
</dbReference>
<dbReference type="GO" id="GO:0004198">
    <property type="term" value="F:calcium-dependent cysteine-type endopeptidase activity"/>
    <property type="evidence" value="ECO:0007669"/>
    <property type="project" value="InterPro"/>
</dbReference>
<proteinExistence type="inferred from homology"/>
<dbReference type="InterPro" id="IPR022684">
    <property type="entry name" value="Calpain_cysteine_protease"/>
</dbReference>
<dbReference type="InterPro" id="IPR022683">
    <property type="entry name" value="Calpain_III"/>
</dbReference>
<dbReference type="GO" id="GO:0005737">
    <property type="term" value="C:cytoplasm"/>
    <property type="evidence" value="ECO:0007669"/>
    <property type="project" value="TreeGrafter"/>
</dbReference>
<evidence type="ECO:0000313" key="9">
    <source>
        <dbReference type="Proteomes" id="UP000663852"/>
    </source>
</evidence>
<sequence length="968" mass="112121">MLLTSDIFPRQDFESIRLQCRQENKLFDDSLFPAQVESLSNNYQNLIPSWRDITWNRPGEIVDDPQFIVNGIKRTDPNQGDLGNCWFIAAMSALTQNNLVLNRVIPPDQSFSKDWYAGIFHFRFWRYQNWYDVVIDDRLPYLKRQKRLWSARNLFEINEFWVSLLEKAYAKLNGCYTNLAGGLPVNALTDFTGGIEQRFEFKTNLSQTNLRSEELFDFIRSCIDYGSLIACSINADRRQVESILPNGLVVGHTYSITNYHVLPIIYDENQSKTSDRGLIRFRNPWGNDIEWNGKWSDADSIWNLLDENTRTRLSIKKQHDGEFWMSFNDFYKEFDVMEVCHISPDTYDEFGLTAQDSKHHWRMWYVLGSWRAGENSGGSCATFGCRHGCYYWRNPQFLIELTVNRSLSSDRLCMMIIALMQKPIKKSANEEYIQIRLFRIKPNVKICEKKVYKPDEVERIASTGPYVNRREVSLLLKTTTGAYLIIPSMADVDHNCDFLLRIFSQDTTLGRTFVNVFADPNHEDLVRRNLTQQQTISDQSPLNIFFSSTQSNEYAQSTDHDRKYVDFESLASIQICFTKTVLYHVYIFSVLWSFKWTHQCLGLVGVISDIECRPSDIQLYSWSGADFKSGECWHQGHRFAHGAMWGRTDTPGSPYCVCEQGKVRLFYSQQSLIPADQLTILRPTNTNGSPTAKDLAKWPIANYPSVRQRVVVCRTDRVGIRIRSRDGCTGCKCTKNGHWICKKALPLNQTRLMTHQSQQIRRDSFPKAKRLDRRVSTVRLQPECSSGVTPKLCILIERVSSANTSEKLSRYIEIPRETSWMDQNSCTRCSCTLDGILKCERLHDRCHRPCFLRKTRPVSVMYYFPSGSKWLTPPNHKCRSCSCVNGQRKCFNCDQVLQIDVGTKFSLHSQERSAAIGEYRLLSVLTKAAPCVLQTSVNSHRLIYPGQQIWFEQRCYFCSKNNARLIIC</sequence>
<dbReference type="InterPro" id="IPR022682">
    <property type="entry name" value="Calpain_domain_III"/>
</dbReference>
<evidence type="ECO:0000256" key="4">
    <source>
        <dbReference type="ARBA" id="ARBA00022807"/>
    </source>
</evidence>
<dbReference type="CDD" id="cd00044">
    <property type="entry name" value="CysPc"/>
    <property type="match status" value="1"/>
</dbReference>
<dbReference type="InterPro" id="IPR001300">
    <property type="entry name" value="Peptidase_C2_calpain_cat"/>
</dbReference>
<accession>A0A814HBW2</accession>
<dbReference type="Proteomes" id="UP000663852">
    <property type="component" value="Unassembled WGS sequence"/>
</dbReference>
<dbReference type="EMBL" id="CAJNOJ010000064">
    <property type="protein sequence ID" value="CAF1008712.1"/>
    <property type="molecule type" value="Genomic_DNA"/>
</dbReference>
<evidence type="ECO:0000256" key="3">
    <source>
        <dbReference type="ARBA" id="ARBA00022801"/>
    </source>
</evidence>
<reference evidence="8" key="1">
    <citation type="submission" date="2021-02" db="EMBL/GenBank/DDBJ databases">
        <authorList>
            <person name="Nowell W R."/>
        </authorList>
    </citation>
    <scope>NUCLEOTIDE SEQUENCE</scope>
</reference>
<feature type="active site" evidence="5 6">
    <location>
        <position position="85"/>
    </location>
</feature>
<evidence type="ECO:0000256" key="6">
    <source>
        <dbReference type="PROSITE-ProRule" id="PRU00239"/>
    </source>
</evidence>
<evidence type="ECO:0000256" key="1">
    <source>
        <dbReference type="ARBA" id="ARBA00007623"/>
    </source>
</evidence>
<dbReference type="OrthoDB" id="424753at2759"/>
<evidence type="ECO:0000313" key="8">
    <source>
        <dbReference type="EMBL" id="CAF1008712.1"/>
    </source>
</evidence>
<dbReference type="PANTHER" id="PTHR10183:SF433">
    <property type="entry name" value="CALPAIN-A-RELATED"/>
    <property type="match status" value="1"/>
</dbReference>
<feature type="active site" evidence="5 6">
    <location>
        <position position="283"/>
    </location>
</feature>
<feature type="active site" evidence="5 6">
    <location>
        <position position="252"/>
    </location>
</feature>
<dbReference type="SMART" id="SM00720">
    <property type="entry name" value="calpain_III"/>
    <property type="match status" value="1"/>
</dbReference>
<dbReference type="Gene3D" id="2.60.120.380">
    <property type="match status" value="1"/>
</dbReference>
<dbReference type="PROSITE" id="PS50203">
    <property type="entry name" value="CALPAIN_CAT"/>
    <property type="match status" value="1"/>
</dbReference>
<gene>
    <name evidence="8" type="ORF">EDS130_LOCUS15272</name>
</gene>
<dbReference type="PANTHER" id="PTHR10183">
    <property type="entry name" value="CALPAIN"/>
    <property type="match status" value="1"/>
</dbReference>
<dbReference type="SMART" id="SM00230">
    <property type="entry name" value="CysPc"/>
    <property type="match status" value="1"/>
</dbReference>
<dbReference type="Pfam" id="PF01067">
    <property type="entry name" value="Calpain_III"/>
    <property type="match status" value="1"/>
</dbReference>
<comment type="similarity">
    <text evidence="1">Belongs to the peptidase C2 family.</text>
</comment>
<dbReference type="Pfam" id="PF00648">
    <property type="entry name" value="Peptidase_C2"/>
    <property type="match status" value="1"/>
</dbReference>
<dbReference type="InterPro" id="IPR038765">
    <property type="entry name" value="Papain-like_cys_pep_sf"/>
</dbReference>
<dbReference type="InterPro" id="IPR000169">
    <property type="entry name" value="Pept_cys_AS"/>
</dbReference>
<evidence type="ECO:0000259" key="7">
    <source>
        <dbReference type="PROSITE" id="PS50203"/>
    </source>
</evidence>
<protein>
    <recommendedName>
        <fullName evidence="7">Calpain catalytic domain-containing protein</fullName>
    </recommendedName>
</protein>